<comment type="caution">
    <text evidence="4">The sequence shown here is derived from an EMBL/GenBank/DDBJ whole genome shotgun (WGS) entry which is preliminary data.</text>
</comment>
<dbReference type="InterPro" id="IPR006108">
    <property type="entry name" value="3HC_DH_C"/>
</dbReference>
<dbReference type="GO" id="GO:0070403">
    <property type="term" value="F:NAD+ binding"/>
    <property type="evidence" value="ECO:0007669"/>
    <property type="project" value="InterPro"/>
</dbReference>
<dbReference type="OrthoDB" id="5958943at2759"/>
<feature type="domain" description="3-hydroxyacyl-CoA dehydrogenase C-terminal" evidence="2">
    <location>
        <begin position="192"/>
        <end position="287"/>
    </location>
</feature>
<dbReference type="Pfam" id="PF02737">
    <property type="entry name" value="3HCDH_N"/>
    <property type="match status" value="1"/>
</dbReference>
<feature type="domain" description="3-hydroxyacyl-CoA dehydrogenase NAD binding" evidence="3">
    <location>
        <begin position="16"/>
        <end position="177"/>
    </location>
</feature>
<dbReference type="SUPFAM" id="SSF63829">
    <property type="entry name" value="Calcium-dependent phosphotriesterase"/>
    <property type="match status" value="1"/>
</dbReference>
<dbReference type="InterPro" id="IPR013328">
    <property type="entry name" value="6PGD_dom2"/>
</dbReference>
<dbReference type="GO" id="GO:0006631">
    <property type="term" value="P:fatty acid metabolic process"/>
    <property type="evidence" value="ECO:0007669"/>
    <property type="project" value="InterPro"/>
</dbReference>
<evidence type="ECO:0000313" key="5">
    <source>
        <dbReference type="Proteomes" id="UP000319663"/>
    </source>
</evidence>
<dbReference type="Gene3D" id="1.10.1040.10">
    <property type="entry name" value="N-(1-d-carboxylethyl)-l-norvaline Dehydrogenase, domain 2"/>
    <property type="match status" value="1"/>
</dbReference>
<proteinExistence type="predicted"/>
<dbReference type="InterPro" id="IPR011042">
    <property type="entry name" value="6-blade_b-propeller_TolB-like"/>
</dbReference>
<dbReference type="STRING" id="5098.A0A507R0T8"/>
<reference evidence="4 5" key="1">
    <citation type="submission" date="2019-06" db="EMBL/GenBank/DDBJ databases">
        <title>Wine fermentation using esterase from Monascus purpureus.</title>
        <authorList>
            <person name="Geng C."/>
            <person name="Zhang Y."/>
        </authorList>
    </citation>
    <scope>NUCLEOTIDE SEQUENCE [LARGE SCALE GENOMIC DNA]</scope>
    <source>
        <strain evidence="4">HQ1</strain>
    </source>
</reference>
<dbReference type="SMART" id="SM00135">
    <property type="entry name" value="LY"/>
    <property type="match status" value="5"/>
</dbReference>
<organism evidence="4 5">
    <name type="scientific">Monascus purpureus</name>
    <name type="common">Red mold</name>
    <name type="synonym">Monascus anka</name>
    <dbReference type="NCBI Taxonomy" id="5098"/>
    <lineage>
        <taxon>Eukaryota</taxon>
        <taxon>Fungi</taxon>
        <taxon>Dikarya</taxon>
        <taxon>Ascomycota</taxon>
        <taxon>Pezizomycotina</taxon>
        <taxon>Eurotiomycetes</taxon>
        <taxon>Eurotiomycetidae</taxon>
        <taxon>Eurotiales</taxon>
        <taxon>Aspergillaceae</taxon>
        <taxon>Monascus</taxon>
    </lineage>
</organism>
<evidence type="ECO:0000313" key="4">
    <source>
        <dbReference type="EMBL" id="TQB74384.1"/>
    </source>
</evidence>
<dbReference type="EMBL" id="VIFY01000032">
    <property type="protein sequence ID" value="TQB74384.1"/>
    <property type="molecule type" value="Genomic_DNA"/>
</dbReference>
<evidence type="ECO:0000259" key="3">
    <source>
        <dbReference type="Pfam" id="PF02737"/>
    </source>
</evidence>
<dbReference type="GO" id="GO:0016616">
    <property type="term" value="F:oxidoreductase activity, acting on the CH-OH group of donors, NAD or NADP as acceptor"/>
    <property type="evidence" value="ECO:0007669"/>
    <property type="project" value="InterPro"/>
</dbReference>
<evidence type="ECO:0008006" key="6">
    <source>
        <dbReference type="Google" id="ProtNLM"/>
    </source>
</evidence>
<dbReference type="Pfam" id="PF00725">
    <property type="entry name" value="3HCDH"/>
    <property type="match status" value="1"/>
</dbReference>
<dbReference type="InterPro" id="IPR008927">
    <property type="entry name" value="6-PGluconate_DH-like_C_sf"/>
</dbReference>
<dbReference type="AlphaFoldDB" id="A0A507R0T8"/>
<keyword evidence="1" id="KW-0560">Oxidoreductase</keyword>
<dbReference type="InterPro" id="IPR000033">
    <property type="entry name" value="LDLR_classB_rpt"/>
</dbReference>
<name>A0A507R0T8_MONPU</name>
<dbReference type="SUPFAM" id="SSF51735">
    <property type="entry name" value="NAD(P)-binding Rossmann-fold domains"/>
    <property type="match status" value="1"/>
</dbReference>
<evidence type="ECO:0000256" key="1">
    <source>
        <dbReference type="ARBA" id="ARBA00023002"/>
    </source>
</evidence>
<dbReference type="PANTHER" id="PTHR48075">
    <property type="entry name" value="3-HYDROXYACYL-COA DEHYDROGENASE FAMILY PROTEIN"/>
    <property type="match status" value="1"/>
</dbReference>
<accession>A0A507R0T8</accession>
<sequence length="599" mass="66181">MHASWQPPQNYRSRPVTVIGAGVLGRRIGCIWASAGYDVRIRDPSAQQRAEGIAYIEENATAYAASTGRTPGKAEGLESLKDAVSNSWLVIEAIPERIELKIDVFGELAALAPSDCVLASNSSSYKSSEMLEKVPDAVKPRILNMHYYMPPRAMIVELMTDGYTAPEIFPFMIDRSKEAATFPYVARKESTGFIFNRLWAAVKRETLTILAEGVSVPEEIDSMWTRMFLENGITPCRMMDDVGLDTVAFIENHYIHERGLSGEKTVDYLTKNYLDQGKLGTKSSKGGLYPVPQAGANEPRLLVLDIGLSAATPDTKAGQILEFTPDGKRHRVLIRNQALPDGLVVDSVTRRMFWTCMGVPGKQDGAVYSSNLDGTDIQTVLSPGSVNTPKQITLDRSARKLYFSDREGMRVYRCNLDGSDLETLISNGDHPDTMQWCVGIAVLPKLGKFYWTQKGYSKSNRGRIFCANIAMPPGQSATTRDDIQCVLSGLPEPIDLEIDAEGGLLYWTDRGELPFGNSLNRARLDLSSGLVVQPPLQQKQHEVIFRNLNEAIGLALDPRDGRVYMTDLGGNIYQCDRDGKQGKKLYTEDSRAFTGIAVL</sequence>
<evidence type="ECO:0000259" key="2">
    <source>
        <dbReference type="Pfam" id="PF00725"/>
    </source>
</evidence>
<dbReference type="InterPro" id="IPR036291">
    <property type="entry name" value="NAD(P)-bd_dom_sf"/>
</dbReference>
<keyword evidence="5" id="KW-1185">Reference proteome</keyword>
<protein>
    <recommendedName>
        <fullName evidence="6">3-hydroxyacyl-CoA dehydrogenase</fullName>
    </recommendedName>
</protein>
<dbReference type="Proteomes" id="UP000319663">
    <property type="component" value="Unassembled WGS sequence"/>
</dbReference>
<dbReference type="Gene3D" id="2.120.10.30">
    <property type="entry name" value="TolB, C-terminal domain"/>
    <property type="match status" value="2"/>
</dbReference>
<dbReference type="SUPFAM" id="SSF48179">
    <property type="entry name" value="6-phosphogluconate dehydrogenase C-terminal domain-like"/>
    <property type="match status" value="1"/>
</dbReference>
<dbReference type="InterPro" id="IPR006176">
    <property type="entry name" value="3-OHacyl-CoA_DH_NAD-bd"/>
</dbReference>
<gene>
    <name evidence="4" type="ORF">MPDQ_004877</name>
</gene>
<dbReference type="Gene3D" id="3.40.50.720">
    <property type="entry name" value="NAD(P)-binding Rossmann-like Domain"/>
    <property type="match status" value="1"/>
</dbReference>
<dbReference type="PANTHER" id="PTHR48075:SF10">
    <property type="entry name" value="DEHYDROGENASE, PUTATIVE (AFU_ORTHOLOGUE AFUA_5G10070)-RELATED"/>
    <property type="match status" value="1"/>
</dbReference>